<feature type="transmembrane region" description="Helical" evidence="10">
    <location>
        <begin position="329"/>
        <end position="350"/>
    </location>
</feature>
<evidence type="ECO:0000256" key="6">
    <source>
        <dbReference type="ARBA" id="ARBA00022737"/>
    </source>
</evidence>
<evidence type="ECO:0000256" key="3">
    <source>
        <dbReference type="ARBA" id="ARBA00022614"/>
    </source>
</evidence>
<dbReference type="FunFam" id="3.80.10.10:FF:000383">
    <property type="entry name" value="Leucine-rich repeat receptor protein kinase EMS1"/>
    <property type="match status" value="1"/>
</dbReference>
<proteinExistence type="inferred from homology"/>
<comment type="similarity">
    <text evidence="2">Belongs to the RLP family.</text>
</comment>
<dbReference type="GO" id="GO:0016020">
    <property type="term" value="C:membrane"/>
    <property type="evidence" value="ECO:0007669"/>
    <property type="project" value="UniProtKB-SubCell"/>
</dbReference>
<dbReference type="Proteomes" id="UP000829196">
    <property type="component" value="Unassembled WGS sequence"/>
</dbReference>
<keyword evidence="6" id="KW-0677">Repeat</keyword>
<reference evidence="11" key="1">
    <citation type="journal article" date="2022" name="Front. Genet.">
        <title>Chromosome-Scale Assembly of the Dendrobium nobile Genome Provides Insights Into the Molecular Mechanism of the Biosynthesis of the Medicinal Active Ingredient of Dendrobium.</title>
        <authorList>
            <person name="Xu Q."/>
            <person name="Niu S.-C."/>
            <person name="Li K.-L."/>
            <person name="Zheng P.-J."/>
            <person name="Zhang X.-J."/>
            <person name="Jia Y."/>
            <person name="Liu Y."/>
            <person name="Niu Y.-X."/>
            <person name="Yu L.-H."/>
            <person name="Chen D.-F."/>
            <person name="Zhang G.-Q."/>
        </authorList>
    </citation>
    <scope>NUCLEOTIDE SEQUENCE</scope>
    <source>
        <tissue evidence="11">Leaf</tissue>
    </source>
</reference>
<dbReference type="SMR" id="A0A8T3AUZ3"/>
<evidence type="ECO:0000313" key="11">
    <source>
        <dbReference type="EMBL" id="KAI0499542.1"/>
    </source>
</evidence>
<keyword evidence="12" id="KW-1185">Reference proteome</keyword>
<dbReference type="Pfam" id="PF00560">
    <property type="entry name" value="LRR_1"/>
    <property type="match status" value="7"/>
</dbReference>
<dbReference type="PANTHER" id="PTHR48063">
    <property type="entry name" value="LRR RECEPTOR-LIKE KINASE"/>
    <property type="match status" value="1"/>
</dbReference>
<evidence type="ECO:0000256" key="9">
    <source>
        <dbReference type="ARBA" id="ARBA00023180"/>
    </source>
</evidence>
<dbReference type="PANTHER" id="PTHR48063:SF98">
    <property type="entry name" value="LRR RECEPTOR-LIKE SERINE_THREONINE-PROTEIN KINASE FLS2"/>
    <property type="match status" value="1"/>
</dbReference>
<evidence type="ECO:0000256" key="5">
    <source>
        <dbReference type="ARBA" id="ARBA00022729"/>
    </source>
</evidence>
<gene>
    <name evidence="11" type="ORF">KFK09_017746</name>
</gene>
<dbReference type="SUPFAM" id="SSF52058">
    <property type="entry name" value="L domain-like"/>
    <property type="match status" value="1"/>
</dbReference>
<keyword evidence="9" id="KW-0325">Glycoprotein</keyword>
<dbReference type="Gene3D" id="3.80.10.10">
    <property type="entry name" value="Ribonuclease Inhibitor"/>
    <property type="match status" value="1"/>
</dbReference>
<comment type="subcellular location">
    <subcellularLocation>
        <location evidence="1">Membrane</location>
        <topology evidence="1">Single-pass type I membrane protein</topology>
    </subcellularLocation>
</comment>
<dbReference type="AlphaFoldDB" id="A0A8T3AUZ3"/>
<dbReference type="InterPro" id="IPR001611">
    <property type="entry name" value="Leu-rich_rpt"/>
</dbReference>
<evidence type="ECO:0000256" key="1">
    <source>
        <dbReference type="ARBA" id="ARBA00004479"/>
    </source>
</evidence>
<evidence type="ECO:0000256" key="8">
    <source>
        <dbReference type="ARBA" id="ARBA00023136"/>
    </source>
</evidence>
<keyword evidence="3" id="KW-0433">Leucine-rich repeat</keyword>
<organism evidence="11 12">
    <name type="scientific">Dendrobium nobile</name>
    <name type="common">Orchid</name>
    <dbReference type="NCBI Taxonomy" id="94219"/>
    <lineage>
        <taxon>Eukaryota</taxon>
        <taxon>Viridiplantae</taxon>
        <taxon>Streptophyta</taxon>
        <taxon>Embryophyta</taxon>
        <taxon>Tracheophyta</taxon>
        <taxon>Spermatophyta</taxon>
        <taxon>Magnoliopsida</taxon>
        <taxon>Liliopsida</taxon>
        <taxon>Asparagales</taxon>
        <taxon>Orchidaceae</taxon>
        <taxon>Epidendroideae</taxon>
        <taxon>Malaxideae</taxon>
        <taxon>Dendrobiinae</taxon>
        <taxon>Dendrobium</taxon>
    </lineage>
</organism>
<accession>A0A8T3AUZ3</accession>
<dbReference type="FunFam" id="3.80.10.10:FF:000111">
    <property type="entry name" value="LRR receptor-like serine/threonine-protein kinase ERECTA"/>
    <property type="match status" value="1"/>
</dbReference>
<keyword evidence="7 10" id="KW-1133">Transmembrane helix</keyword>
<keyword evidence="4 10" id="KW-0812">Transmembrane</keyword>
<evidence type="ECO:0000256" key="2">
    <source>
        <dbReference type="ARBA" id="ARBA00009592"/>
    </source>
</evidence>
<keyword evidence="5" id="KW-0732">Signal</keyword>
<evidence type="ECO:0000256" key="7">
    <source>
        <dbReference type="ARBA" id="ARBA00022989"/>
    </source>
</evidence>
<dbReference type="OrthoDB" id="1433175at2759"/>
<comment type="caution">
    <text evidence="11">The sequence shown here is derived from an EMBL/GenBank/DDBJ whole genome shotgun (WGS) entry which is preliminary data.</text>
</comment>
<evidence type="ECO:0000256" key="4">
    <source>
        <dbReference type="ARBA" id="ARBA00022692"/>
    </source>
</evidence>
<dbReference type="EMBL" id="JAGYWB010000013">
    <property type="protein sequence ID" value="KAI0499542.1"/>
    <property type="molecule type" value="Genomic_DNA"/>
</dbReference>
<dbReference type="InterPro" id="IPR032675">
    <property type="entry name" value="LRR_dom_sf"/>
</dbReference>
<protein>
    <submittedName>
        <fullName evidence="11">Uncharacterized protein</fullName>
    </submittedName>
</protein>
<sequence length="382" mass="43210">MGKTSSFMEINFISLSNNNLWGSIPQWIGNLSMLLSLHLSNNNFQGEIPFLKNCSKLITLDLGQNKLTGNIPIWIGKRLSSLKILCLRSNSFHGSIPFELFKLKGLQILDLAYNFLSGPLPKSLKLLDAMATKNKRLQPWIHLDGFRFPFTDHSIFNKHVPISLEITLPDSLMIDVKGIEREYTNIVLSLVKTIDFSCNNRNGEVPIELTSLVGLISLNLSRNQFIGPIPINIGFMQSLECLDLSMNYFSGEIPHSIVNLNGLNHLNLSYNQLSGRIPMGTQLDSFNESSYYGNPKLCGKPLVNTCEGDEHAIHNGGRKSHDDKDNFDLYLGMSLGYIIGLWGVLGSLLLKRSWAIAYFQFYKNMTKNIYVFLLVRINRWFN</sequence>
<keyword evidence="8 10" id="KW-0472">Membrane</keyword>
<evidence type="ECO:0000313" key="12">
    <source>
        <dbReference type="Proteomes" id="UP000829196"/>
    </source>
</evidence>
<dbReference type="InterPro" id="IPR046956">
    <property type="entry name" value="RLP23-like"/>
</dbReference>
<name>A0A8T3AUZ3_DENNO</name>
<evidence type="ECO:0000256" key="10">
    <source>
        <dbReference type="SAM" id="Phobius"/>
    </source>
</evidence>